<dbReference type="Bgee" id="ENSGACG00000000881">
    <property type="expression patterns" value="Expressed in heart and 12 other cell types or tissues"/>
</dbReference>
<organism evidence="2">
    <name type="scientific">Gasterosteus aculeatus</name>
    <name type="common">Three-spined stickleback</name>
    <dbReference type="NCBI Taxonomy" id="69293"/>
    <lineage>
        <taxon>Eukaryota</taxon>
        <taxon>Metazoa</taxon>
        <taxon>Chordata</taxon>
        <taxon>Craniata</taxon>
        <taxon>Vertebrata</taxon>
        <taxon>Euteleostomi</taxon>
        <taxon>Actinopterygii</taxon>
        <taxon>Neopterygii</taxon>
        <taxon>Teleostei</taxon>
        <taxon>Neoteleostei</taxon>
        <taxon>Acanthomorphata</taxon>
        <taxon>Eupercaria</taxon>
        <taxon>Perciformes</taxon>
        <taxon>Cottioidei</taxon>
        <taxon>Gasterosteales</taxon>
        <taxon>Gasterosteidae</taxon>
        <taxon>Gasterosteus</taxon>
    </lineage>
</organism>
<reference evidence="2" key="2">
    <citation type="submission" date="2024-04" db="UniProtKB">
        <authorList>
            <consortium name="Ensembl"/>
        </authorList>
    </citation>
    <scope>IDENTIFICATION</scope>
</reference>
<sequence length="134" mass="14712">NAPFRVLSRKQFEERWCFYLDESSEEDGTPETHQRAQGRDRPAPPAKPLPPDPALNPPPQVAVPLKPVVPVKPRLLPPASSTHISPHPNCAAAAKPPHHRAVALATARNRYAPPPPPLHPHQPSNPHRVETSPL</sequence>
<evidence type="ECO:0000256" key="1">
    <source>
        <dbReference type="SAM" id="MobiDB-lite"/>
    </source>
</evidence>
<reference evidence="2" key="1">
    <citation type="submission" date="2006-01" db="EMBL/GenBank/DDBJ databases">
        <authorList>
            <person name="Lindblad-Toh K."/>
            <person name="Mauceli E."/>
            <person name="Grabherr M."/>
            <person name="Chang J.L."/>
            <person name="Lander E.S."/>
        </authorList>
    </citation>
    <scope>NUCLEOTIDE SEQUENCE [LARGE SCALE GENOMIC DNA]</scope>
</reference>
<feature type="compositionally biased region" description="Basic and acidic residues" evidence="1">
    <location>
        <begin position="30"/>
        <end position="42"/>
    </location>
</feature>
<dbReference type="Ensembl" id="ENSGACT00000001143.1">
    <property type="protein sequence ID" value="ENSGACP00000001143.1"/>
    <property type="gene ID" value="ENSGACG00000000881.1"/>
</dbReference>
<name>G3N767_GASAC</name>
<dbReference type="InParanoid" id="G3N767"/>
<dbReference type="STRING" id="69293.ENSGACP00000001143"/>
<accession>G3N767</accession>
<feature type="region of interest" description="Disordered" evidence="1">
    <location>
        <begin position="78"/>
        <end position="134"/>
    </location>
</feature>
<feature type="compositionally biased region" description="Pro residues" evidence="1">
    <location>
        <begin position="43"/>
        <end position="61"/>
    </location>
</feature>
<proteinExistence type="predicted"/>
<dbReference type="AlphaFoldDB" id="G3N767"/>
<evidence type="ECO:0000313" key="2">
    <source>
        <dbReference type="Ensembl" id="ENSGACP00000001143.1"/>
    </source>
</evidence>
<protein>
    <submittedName>
        <fullName evidence="2">Uncharacterized protein</fullName>
    </submittedName>
</protein>
<feature type="region of interest" description="Disordered" evidence="1">
    <location>
        <begin position="20"/>
        <end position="65"/>
    </location>
</feature>